<evidence type="ECO:0000256" key="4">
    <source>
        <dbReference type="ARBA" id="ARBA00022840"/>
    </source>
</evidence>
<dbReference type="InterPro" id="IPR023214">
    <property type="entry name" value="HAD_sf"/>
</dbReference>
<dbReference type="Pfam" id="PF00690">
    <property type="entry name" value="Cation_ATPase_N"/>
    <property type="match status" value="1"/>
</dbReference>
<dbReference type="Pfam" id="PF00122">
    <property type="entry name" value="E1-E2_ATPase"/>
    <property type="match status" value="1"/>
</dbReference>
<protein>
    <submittedName>
        <fullName evidence="10">P-type atpase phosphorylation site</fullName>
    </submittedName>
</protein>
<evidence type="ECO:0000313" key="11">
    <source>
        <dbReference type="Proteomes" id="UP000195985"/>
    </source>
</evidence>
<dbReference type="Gene3D" id="2.70.150.10">
    <property type="entry name" value="Calcium-transporting ATPase, cytoplasmic transduction domain A"/>
    <property type="match status" value="1"/>
</dbReference>
<feature type="transmembrane region" description="Helical" evidence="8">
    <location>
        <begin position="235"/>
        <end position="254"/>
    </location>
</feature>
<dbReference type="Gene3D" id="1.20.1110.10">
    <property type="entry name" value="Calcium-transporting ATPase, transmembrane domain"/>
    <property type="match status" value="1"/>
</dbReference>
<evidence type="ECO:0000256" key="1">
    <source>
        <dbReference type="ARBA" id="ARBA00004141"/>
    </source>
</evidence>
<feature type="transmembrane region" description="Helical" evidence="8">
    <location>
        <begin position="752"/>
        <end position="776"/>
    </location>
</feature>
<dbReference type="AlphaFoldDB" id="A0A1W1IHK3"/>
<dbReference type="GO" id="GO:0016887">
    <property type="term" value="F:ATP hydrolysis activity"/>
    <property type="evidence" value="ECO:0007669"/>
    <property type="project" value="InterPro"/>
</dbReference>
<dbReference type="RefSeq" id="WP_086943153.1">
    <property type="nucleotide sequence ID" value="NZ_FONM01000005.1"/>
</dbReference>
<dbReference type="InterPro" id="IPR018303">
    <property type="entry name" value="ATPase_P-typ_P_site"/>
</dbReference>
<evidence type="ECO:0000256" key="5">
    <source>
        <dbReference type="ARBA" id="ARBA00022967"/>
    </source>
</evidence>
<dbReference type="EMBL" id="FWEY01000006">
    <property type="protein sequence ID" value="SLM52389.1"/>
    <property type="molecule type" value="Genomic_DNA"/>
</dbReference>
<dbReference type="Proteomes" id="UP000195985">
    <property type="component" value="Unassembled WGS sequence"/>
</dbReference>
<dbReference type="PRINTS" id="PR00120">
    <property type="entry name" value="HATPASE"/>
</dbReference>
<dbReference type="SUPFAM" id="SSF81653">
    <property type="entry name" value="Calcium ATPase, transduction domain A"/>
    <property type="match status" value="1"/>
</dbReference>
<evidence type="ECO:0000256" key="6">
    <source>
        <dbReference type="ARBA" id="ARBA00022989"/>
    </source>
</evidence>
<dbReference type="SFLD" id="SFLDG00002">
    <property type="entry name" value="C1.7:_P-type_atpase_like"/>
    <property type="match status" value="1"/>
</dbReference>
<dbReference type="InterPro" id="IPR023298">
    <property type="entry name" value="ATPase_P-typ_TM_dom_sf"/>
</dbReference>
<evidence type="ECO:0000259" key="9">
    <source>
        <dbReference type="SMART" id="SM00831"/>
    </source>
</evidence>
<feature type="transmembrane region" description="Helical" evidence="8">
    <location>
        <begin position="625"/>
        <end position="645"/>
    </location>
</feature>
<dbReference type="GO" id="GO:0005524">
    <property type="term" value="F:ATP binding"/>
    <property type="evidence" value="ECO:0007669"/>
    <property type="project" value="UniProtKB-KW"/>
</dbReference>
<evidence type="ECO:0000256" key="2">
    <source>
        <dbReference type="ARBA" id="ARBA00022692"/>
    </source>
</evidence>
<dbReference type="InterPro" id="IPR008250">
    <property type="entry name" value="ATPase_P-typ_transduc_dom_A_sf"/>
</dbReference>
<dbReference type="InterPro" id="IPR001757">
    <property type="entry name" value="P_typ_ATPase"/>
</dbReference>
<dbReference type="OrthoDB" id="9760364at2"/>
<dbReference type="InterPro" id="IPR059000">
    <property type="entry name" value="ATPase_P-type_domA"/>
</dbReference>
<dbReference type="SMART" id="SM00831">
    <property type="entry name" value="Cation_ATPase_N"/>
    <property type="match status" value="1"/>
</dbReference>
<dbReference type="SUPFAM" id="SSF56784">
    <property type="entry name" value="HAD-like"/>
    <property type="match status" value="1"/>
</dbReference>
<dbReference type="Pfam" id="PF00702">
    <property type="entry name" value="Hydrolase"/>
    <property type="match status" value="1"/>
</dbReference>
<dbReference type="NCBIfam" id="TIGR01494">
    <property type="entry name" value="ATPase_P-type"/>
    <property type="match status" value="2"/>
</dbReference>
<proteinExistence type="predicted"/>
<evidence type="ECO:0000256" key="7">
    <source>
        <dbReference type="ARBA" id="ARBA00023136"/>
    </source>
</evidence>
<dbReference type="InterPro" id="IPR023299">
    <property type="entry name" value="ATPase_P-typ_cyto_dom_N"/>
</dbReference>
<evidence type="ECO:0000256" key="3">
    <source>
        <dbReference type="ARBA" id="ARBA00022741"/>
    </source>
</evidence>
<dbReference type="Gene3D" id="3.40.50.1000">
    <property type="entry name" value="HAD superfamily/HAD-like"/>
    <property type="match status" value="1"/>
</dbReference>
<dbReference type="SFLD" id="SFLDS00003">
    <property type="entry name" value="Haloacid_Dehalogenase"/>
    <property type="match status" value="1"/>
</dbReference>
<dbReference type="InterPro" id="IPR044492">
    <property type="entry name" value="P_typ_ATPase_HD_dom"/>
</dbReference>
<feature type="transmembrane region" description="Helical" evidence="8">
    <location>
        <begin position="721"/>
        <end position="740"/>
    </location>
</feature>
<evidence type="ECO:0000313" key="10">
    <source>
        <dbReference type="EMBL" id="SLM52389.1"/>
    </source>
</evidence>
<dbReference type="STRING" id="43064.SAMN04488086_10594"/>
<feature type="transmembrane region" description="Helical" evidence="8">
    <location>
        <begin position="69"/>
        <end position="85"/>
    </location>
</feature>
<keyword evidence="7 8" id="KW-0472">Membrane</keyword>
<dbReference type="Pfam" id="PF00689">
    <property type="entry name" value="Cation_ATPase_C"/>
    <property type="match status" value="1"/>
</dbReference>
<comment type="subcellular location">
    <subcellularLocation>
        <location evidence="1">Membrane</location>
        <topology evidence="1">Multi-pass membrane protein</topology>
    </subcellularLocation>
</comment>
<dbReference type="PROSITE" id="PS00154">
    <property type="entry name" value="ATPASE_E1_E2"/>
    <property type="match status" value="1"/>
</dbReference>
<dbReference type="InterPro" id="IPR004014">
    <property type="entry name" value="ATPase_P-typ_cation-transptr_N"/>
</dbReference>
<feature type="domain" description="Cation-transporting P-type ATPase N-terminal" evidence="9">
    <location>
        <begin position="6"/>
        <end position="65"/>
    </location>
</feature>
<dbReference type="PANTHER" id="PTHR42861">
    <property type="entry name" value="CALCIUM-TRANSPORTING ATPASE"/>
    <property type="match status" value="1"/>
</dbReference>
<accession>A0A1W1IHK3</accession>
<gene>
    <name evidence="10" type="ORF">TPAS_2083</name>
</gene>
<dbReference type="InterPro" id="IPR006068">
    <property type="entry name" value="ATPase_P-typ_cation-transptr_C"/>
</dbReference>
<dbReference type="SFLD" id="SFLDF00027">
    <property type="entry name" value="p-type_atpase"/>
    <property type="match status" value="1"/>
</dbReference>
<sequence>MTNKNDWTEWKGLSEAEAAERRVRYGANALPVPRHRLLKLIARQFRGIFNLMLLIAAGVTFSLGEPIDGAFILLFVFLGTALNVYQEHKSNQAADKLKAYLLSTITVMRDGLEKEVPTETLVPGDILKLESGDIVPADAIVRVARDLLVDETTFTGESIPVTKSAAASSAAASGKAPVAADGERLLQGIVIVRGNALAEITAIGQETQLAHIAATASTVQAESELVKSVDKISNFIMKVTLLTLGLVVVANILIEGQEADVTGLLIFAIALAVSAIPEALPLVLTFSLSRGALEFAKRDVIVKRLSAVQDLGSVNLLCTDKTGTITENHLVFNNLYPMDGSRYDPLVLARLAAINLHERIPEPFDHASDEALTHEQRQIVNRYSLVQEEAFDPALRSNGAVVKQSDGTTLHIRRGSPEYFFGEGLISHDAVADWLQSEEEKGHRVLGVSYDDGTGAHFGGFVSFVDRIKESTIATVAAAKQMNVAITVITGDALKVAEAVGREAGLVTESAEVTEAAAFLALPSAERKKRLSSIRVFARTTPEQKLEVIQLLKEQFTVGYLGEGINDAPALKAAHVSMVVQSAADVARETADIVLLQNDLRVIVEGIRFGRETHANTMKYIRATLISNFGNFYAVAIGSLFISFLPMLPKQLLLLNLLSDFPMMAIAFDRVPAQEVERPQRYDLHSLYIIFVTMGLVSTVFDFICFGLFYRISPAVLQTNWFIASVLTEILLMLSIRSLAPITKAGWPAPSIIILSVIAMVLAVGLPMIPATAAFFEFQTPTWAHLGVILGIAFAYLVVTELVKRPLSSFVKKK</sequence>
<feature type="transmembrane region" description="Helical" evidence="8">
    <location>
        <begin position="782"/>
        <end position="803"/>
    </location>
</feature>
<dbReference type="PRINTS" id="PR00119">
    <property type="entry name" value="CATATPASE"/>
</dbReference>
<keyword evidence="4" id="KW-0067">ATP-binding</keyword>
<feature type="transmembrane region" description="Helical" evidence="8">
    <location>
        <begin position="688"/>
        <end position="709"/>
    </location>
</feature>
<dbReference type="GO" id="GO:0016020">
    <property type="term" value="C:membrane"/>
    <property type="evidence" value="ECO:0007669"/>
    <property type="project" value="UniProtKB-SubCell"/>
</dbReference>
<dbReference type="SUPFAM" id="SSF81665">
    <property type="entry name" value="Calcium ATPase, transmembrane domain M"/>
    <property type="match status" value="1"/>
</dbReference>
<reference evidence="11" key="1">
    <citation type="submission" date="2016-04" db="EMBL/GenBank/DDBJ databases">
        <authorList>
            <person name="Strepis N."/>
        </authorList>
    </citation>
    <scope>NUCLEOTIDE SEQUENCE [LARGE SCALE GENOMIC DNA]</scope>
</reference>
<name>A0A1W1IHK3_9LACT</name>
<dbReference type="InterPro" id="IPR036412">
    <property type="entry name" value="HAD-like_sf"/>
</dbReference>
<keyword evidence="11" id="KW-1185">Reference proteome</keyword>
<organism evidence="10 11">
    <name type="scientific">Trichococcus pasteurii</name>
    <dbReference type="NCBI Taxonomy" id="43064"/>
    <lineage>
        <taxon>Bacteria</taxon>
        <taxon>Bacillati</taxon>
        <taxon>Bacillota</taxon>
        <taxon>Bacilli</taxon>
        <taxon>Lactobacillales</taxon>
        <taxon>Carnobacteriaceae</taxon>
        <taxon>Trichococcus</taxon>
    </lineage>
</organism>
<keyword evidence="5" id="KW-1278">Translocase</keyword>
<feature type="transmembrane region" description="Helical" evidence="8">
    <location>
        <begin position="45"/>
        <end position="63"/>
    </location>
</feature>
<evidence type="ECO:0000256" key="8">
    <source>
        <dbReference type="SAM" id="Phobius"/>
    </source>
</evidence>
<feature type="transmembrane region" description="Helical" evidence="8">
    <location>
        <begin position="266"/>
        <end position="288"/>
    </location>
</feature>
<keyword evidence="2 8" id="KW-0812">Transmembrane</keyword>
<keyword evidence="6 8" id="KW-1133">Transmembrane helix</keyword>
<keyword evidence="3" id="KW-0547">Nucleotide-binding</keyword>
<dbReference type="Gene3D" id="3.40.1110.10">
    <property type="entry name" value="Calcium-transporting ATPase, cytoplasmic domain N"/>
    <property type="match status" value="1"/>
</dbReference>